<evidence type="ECO:0000313" key="2">
    <source>
        <dbReference type="Proteomes" id="UP001234989"/>
    </source>
</evidence>
<keyword evidence="2" id="KW-1185">Reference proteome</keyword>
<accession>A0AAF0U170</accession>
<reference evidence="1" key="1">
    <citation type="submission" date="2023-08" db="EMBL/GenBank/DDBJ databases">
        <title>A de novo genome assembly of Solanum verrucosum Schlechtendal, a Mexican diploid species geographically isolated from the other diploid A-genome species in potato relatives.</title>
        <authorList>
            <person name="Hosaka K."/>
        </authorList>
    </citation>
    <scope>NUCLEOTIDE SEQUENCE</scope>
    <source>
        <tissue evidence="1">Young leaves</tissue>
    </source>
</reference>
<dbReference type="AlphaFoldDB" id="A0AAF0U170"/>
<sequence length="65" mass="7280">LMLVALSSTIMLMKMNYSMGIKAKHRVDMSYLGQADHLFIVWGYMTSDSTSSSHGLCRLTLIPIL</sequence>
<organism evidence="1 2">
    <name type="scientific">Solanum verrucosum</name>
    <dbReference type="NCBI Taxonomy" id="315347"/>
    <lineage>
        <taxon>Eukaryota</taxon>
        <taxon>Viridiplantae</taxon>
        <taxon>Streptophyta</taxon>
        <taxon>Embryophyta</taxon>
        <taxon>Tracheophyta</taxon>
        <taxon>Spermatophyta</taxon>
        <taxon>Magnoliopsida</taxon>
        <taxon>eudicotyledons</taxon>
        <taxon>Gunneridae</taxon>
        <taxon>Pentapetalae</taxon>
        <taxon>asterids</taxon>
        <taxon>lamiids</taxon>
        <taxon>Solanales</taxon>
        <taxon>Solanaceae</taxon>
        <taxon>Solanoideae</taxon>
        <taxon>Solaneae</taxon>
        <taxon>Solanum</taxon>
    </lineage>
</organism>
<name>A0AAF0U170_SOLVR</name>
<dbReference type="EMBL" id="CP133618">
    <property type="protein sequence ID" value="WMV37361.1"/>
    <property type="molecule type" value="Genomic_DNA"/>
</dbReference>
<protein>
    <submittedName>
        <fullName evidence="1">Uncharacterized protein</fullName>
    </submittedName>
</protein>
<evidence type="ECO:0000313" key="1">
    <source>
        <dbReference type="EMBL" id="WMV37361.1"/>
    </source>
</evidence>
<dbReference type="Proteomes" id="UP001234989">
    <property type="component" value="Chromosome 7"/>
</dbReference>
<proteinExistence type="predicted"/>
<feature type="non-terminal residue" evidence="1">
    <location>
        <position position="1"/>
    </location>
</feature>
<gene>
    <name evidence="1" type="ORF">MTR67_030746</name>
</gene>